<evidence type="ECO:0000313" key="11">
    <source>
        <dbReference type="Proteomes" id="UP000682005"/>
    </source>
</evidence>
<dbReference type="eggNOG" id="COG3637">
    <property type="taxonomic scope" value="Bacteria"/>
</dbReference>
<dbReference type="EMBL" id="CP072370">
    <property type="protein sequence ID" value="QUB86900.1"/>
    <property type="molecule type" value="Genomic_DNA"/>
</dbReference>
<evidence type="ECO:0000313" key="10">
    <source>
        <dbReference type="Proteomes" id="UP000060345"/>
    </source>
</evidence>
<feature type="signal peptide" evidence="6">
    <location>
        <begin position="1"/>
        <end position="24"/>
    </location>
</feature>
<dbReference type="CDD" id="cd08977">
    <property type="entry name" value="SusD"/>
    <property type="match status" value="1"/>
</dbReference>
<organism evidence="8 10">
    <name type="scientific">Prevotella fusca JCM 17724</name>
    <dbReference type="NCBI Taxonomy" id="1236517"/>
    <lineage>
        <taxon>Bacteria</taxon>
        <taxon>Pseudomonadati</taxon>
        <taxon>Bacteroidota</taxon>
        <taxon>Bacteroidia</taxon>
        <taxon>Bacteroidales</taxon>
        <taxon>Prevotellaceae</taxon>
        <taxon>Prevotella</taxon>
    </lineage>
</organism>
<feature type="chain" id="PRO_5044544508" evidence="6">
    <location>
        <begin position="25"/>
        <end position="543"/>
    </location>
</feature>
<dbReference type="Proteomes" id="UP000682005">
    <property type="component" value="Chromosome 1"/>
</dbReference>
<reference evidence="9 11" key="2">
    <citation type="submission" date="2021-03" db="EMBL/GenBank/DDBJ databases">
        <title>Human Oral Microbial Genomes.</title>
        <authorList>
            <person name="Johnston C.D."/>
            <person name="Chen T."/>
            <person name="Dewhirst F.E."/>
        </authorList>
    </citation>
    <scope>NUCLEOTIDE SEQUENCE [LARGE SCALE GENOMIC DNA]</scope>
    <source>
        <strain evidence="9 11">W1435</strain>
    </source>
</reference>
<dbReference type="Pfam" id="PF07980">
    <property type="entry name" value="SusD_RagB"/>
    <property type="match status" value="1"/>
</dbReference>
<dbReference type="InterPro" id="IPR012944">
    <property type="entry name" value="SusD_RagB_dom"/>
</dbReference>
<evidence type="ECO:0000256" key="4">
    <source>
        <dbReference type="ARBA" id="ARBA00023136"/>
    </source>
</evidence>
<sequence>MNTKFKYIFSAAALLLSVGFTSCTGDLDVKPIDPNLNTRENTSPESSFNKCYAHIAMAGNGGANGDSDVDGIDGGTSGYVRQLFNTQELTTDEAICSWGDEGISNFNFNTYDASHPMLNGFYNRLYVGITYCNQYLADFGDYNATMSAEVRFIRALNYYYLLDGWGNVPFTTAISSSKPPRIKRADLYKWLVDELKNEVEPNLNDPAPKTSATTGYGRVDKAAAWMLLARLYMNAEVYTGTADWADAKTYAKKVIDSPYKLYTAKKGQWSAYQQLFMGDNGENGASVEAVFPILQDGLKTTSYGTTLYLMAGSNDNSEHIKDATVKGNNTTGGWAGNRMRSDLVLKFFPNNDAPNIAAYAMPAAADDDRALFDGEGRNVTNGDDEKGVKLFTNGFSVCKFNNFKTDGSAGHNALFPDADFFLMRAAEAYLIAAEADARLNGGRTSAEGTSYVNALRNRAHATTQTAYSLRQICDEWSREFYFEGLRRTTLIRFGYFGGNVNYNWSWKGGVKNGRNFDSHLNIFPIPTSDMTANAENLIQNPGY</sequence>
<keyword evidence="3 6" id="KW-0732">Signal</keyword>
<dbReference type="PROSITE" id="PS51257">
    <property type="entry name" value="PROKAR_LIPOPROTEIN"/>
    <property type="match status" value="1"/>
</dbReference>
<evidence type="ECO:0000313" key="9">
    <source>
        <dbReference type="EMBL" id="QUB86900.1"/>
    </source>
</evidence>
<dbReference type="Proteomes" id="UP000060345">
    <property type="component" value="Chromosome 1"/>
</dbReference>
<keyword evidence="11" id="KW-1185">Reference proteome</keyword>
<comment type="similarity">
    <text evidence="2">Belongs to the SusD family.</text>
</comment>
<evidence type="ECO:0000259" key="7">
    <source>
        <dbReference type="Pfam" id="PF07980"/>
    </source>
</evidence>
<dbReference type="AlphaFoldDB" id="A0A0K1NJJ2"/>
<dbReference type="GO" id="GO:0009279">
    <property type="term" value="C:cell outer membrane"/>
    <property type="evidence" value="ECO:0007669"/>
    <property type="project" value="UniProtKB-SubCell"/>
</dbReference>
<gene>
    <name evidence="8" type="ORF">ADJ77_05570</name>
    <name evidence="9" type="ORF">J5A51_12645</name>
</gene>
<name>A0A0K1NJJ2_9BACT</name>
<keyword evidence="5" id="KW-0998">Cell outer membrane</keyword>
<dbReference type="RefSeq" id="WP_025077836.1">
    <property type="nucleotide sequence ID" value="NZ_BAKO01000005.1"/>
</dbReference>
<dbReference type="Gene3D" id="1.25.40.390">
    <property type="match status" value="1"/>
</dbReference>
<evidence type="ECO:0000313" key="8">
    <source>
        <dbReference type="EMBL" id="AKU69272.1"/>
    </source>
</evidence>
<keyword evidence="4" id="KW-0472">Membrane</keyword>
<evidence type="ECO:0000256" key="3">
    <source>
        <dbReference type="ARBA" id="ARBA00022729"/>
    </source>
</evidence>
<dbReference type="Gene3D" id="1.10.3780.10">
    <property type="entry name" value="SusD-like"/>
    <property type="match status" value="1"/>
</dbReference>
<dbReference type="EMBL" id="CP012074">
    <property type="protein sequence ID" value="AKU69272.1"/>
    <property type="molecule type" value="Genomic_DNA"/>
</dbReference>
<evidence type="ECO:0000256" key="2">
    <source>
        <dbReference type="ARBA" id="ARBA00006275"/>
    </source>
</evidence>
<proteinExistence type="inferred from homology"/>
<dbReference type="Gene3D" id="1.25.40.10">
    <property type="entry name" value="Tetratricopeptide repeat domain"/>
    <property type="match status" value="1"/>
</dbReference>
<accession>A0A0K1NJJ2</accession>
<dbReference type="SUPFAM" id="SSF48452">
    <property type="entry name" value="TPR-like"/>
    <property type="match status" value="1"/>
</dbReference>
<feature type="domain" description="RagB/SusD" evidence="7">
    <location>
        <begin position="381"/>
        <end position="543"/>
    </location>
</feature>
<evidence type="ECO:0000256" key="5">
    <source>
        <dbReference type="ARBA" id="ARBA00023237"/>
    </source>
</evidence>
<dbReference type="OrthoDB" id="5694214at2"/>
<reference evidence="8 10" key="1">
    <citation type="submission" date="2015-07" db="EMBL/GenBank/DDBJ databases">
        <authorList>
            <person name="Noorani M."/>
        </authorList>
    </citation>
    <scope>NUCLEOTIDE SEQUENCE [LARGE SCALE GENOMIC DNA]</scope>
    <source>
        <strain evidence="8 10">W1435</strain>
    </source>
</reference>
<protein>
    <submittedName>
        <fullName evidence="9">RagB/SusD family nutrient uptake outer membrane protein</fullName>
    </submittedName>
</protein>
<evidence type="ECO:0000256" key="6">
    <source>
        <dbReference type="SAM" id="SignalP"/>
    </source>
</evidence>
<dbReference type="STRING" id="1236517.ADJ77_05570"/>
<evidence type="ECO:0000256" key="1">
    <source>
        <dbReference type="ARBA" id="ARBA00004442"/>
    </source>
</evidence>
<dbReference type="InterPro" id="IPR011990">
    <property type="entry name" value="TPR-like_helical_dom_sf"/>
</dbReference>
<dbReference type="KEGG" id="pfus:ADJ77_05570"/>
<comment type="subcellular location">
    <subcellularLocation>
        <location evidence="1">Cell outer membrane</location>
    </subcellularLocation>
</comment>